<feature type="compositionally biased region" description="Acidic residues" evidence="1">
    <location>
        <begin position="316"/>
        <end position="330"/>
    </location>
</feature>
<accession>A0ABR3AMY7</accession>
<evidence type="ECO:0000313" key="3">
    <source>
        <dbReference type="Proteomes" id="UP001448207"/>
    </source>
</evidence>
<dbReference type="Pfam" id="PF08728">
    <property type="entry name" value="CRT10"/>
    <property type="match status" value="1"/>
</dbReference>
<reference evidence="2 3" key="1">
    <citation type="submission" date="2024-04" db="EMBL/GenBank/DDBJ databases">
        <title>Symmetric and asymmetric DNA N6-adenine methylation regulates different biological responses in Mucorales.</title>
        <authorList>
            <consortium name="Lawrence Berkeley National Laboratory"/>
            <person name="Lax C."/>
            <person name="Mondo S.J."/>
            <person name="Osorio-Concepcion M."/>
            <person name="Muszewska A."/>
            <person name="Corrochano-Luque M."/>
            <person name="Gutierrez G."/>
            <person name="Riley R."/>
            <person name="Lipzen A."/>
            <person name="Guo J."/>
            <person name="Hundley H."/>
            <person name="Amirebrahimi M."/>
            <person name="Ng V."/>
            <person name="Lorenzo-Gutierrez D."/>
            <person name="Binder U."/>
            <person name="Yang J."/>
            <person name="Song Y."/>
            <person name="Canovas D."/>
            <person name="Navarro E."/>
            <person name="Freitag M."/>
            <person name="Gabaldon T."/>
            <person name="Grigoriev I.V."/>
            <person name="Corrochano L.M."/>
            <person name="Nicolas F.E."/>
            <person name="Garre V."/>
        </authorList>
    </citation>
    <scope>NUCLEOTIDE SEQUENCE [LARGE SCALE GENOMIC DNA]</scope>
    <source>
        <strain evidence="2 3">L51</strain>
    </source>
</reference>
<keyword evidence="3" id="KW-1185">Reference proteome</keyword>
<feature type="compositionally biased region" description="Acidic residues" evidence="1">
    <location>
        <begin position="62"/>
        <end position="71"/>
    </location>
</feature>
<feature type="compositionally biased region" description="Low complexity" evidence="1">
    <location>
        <begin position="229"/>
        <end position="239"/>
    </location>
</feature>
<evidence type="ECO:0000313" key="2">
    <source>
        <dbReference type="EMBL" id="KAL0077466.1"/>
    </source>
</evidence>
<feature type="region of interest" description="Disordered" evidence="1">
    <location>
        <begin position="223"/>
        <end position="263"/>
    </location>
</feature>
<feature type="compositionally biased region" description="Polar residues" evidence="1">
    <location>
        <begin position="163"/>
        <end position="185"/>
    </location>
</feature>
<feature type="compositionally biased region" description="Basic and acidic residues" evidence="1">
    <location>
        <begin position="95"/>
        <end position="120"/>
    </location>
</feature>
<sequence>MQSPDLDRVYDSRSHLWLNPRSLTDETTWPEFPEIPDDPSWPESLEIPDDYDGRSWPVNDEAQNDEEDWPDSAEPSYEGDFESRQLDSTIWNPEINHDMLELDSRSDESRSSHPNDDRLRSGQIQSQVQGVDGTDQSREANNRPSGNLEGAQQPHSDEAHLPGSSNQVFPNVSGGNRLSTAQSTQNREDNAGNSARRINRGIHEPGRLFRRWQELAQQAEVENRRNTANNNNNNNNNNNSGVAEDGWQNDSLDSDNAWNEQPTGIFVPTDPLVIRLLQQRMGLPNLQRQRRRGFLDVPEGSWDDVISPSAQQQPNQEEESESESEDEASSDEVVSSGRRIPRVVHLKTDPKIPNAGAEISEQKKGEKKKKREVGEYLVFTTAKDVYLLNTTRPRITTIRVEHEAISKIDVRSDRMLLTMDRINMVEWIPELELLVAASQKGTVALTRVLQVELDDGRQTCLFNNECYLPLGGLQPTPLYGMTVQRIARDNLSPPIFYIYLFYYDGAVLGYKLSRNKTEVDVNSFIV</sequence>
<dbReference type="InterPro" id="IPR014839">
    <property type="entry name" value="Crt10"/>
</dbReference>
<protein>
    <submittedName>
        <fullName evidence="2">Uncharacterized protein</fullName>
    </submittedName>
</protein>
<feature type="compositionally biased region" description="Polar residues" evidence="1">
    <location>
        <begin position="248"/>
        <end position="262"/>
    </location>
</feature>
<gene>
    <name evidence="2" type="ORF">J3Q64DRAFT_1294455</name>
</gene>
<dbReference type="EMBL" id="JBCLYO010000027">
    <property type="protein sequence ID" value="KAL0077466.1"/>
    <property type="molecule type" value="Genomic_DNA"/>
</dbReference>
<evidence type="ECO:0000256" key="1">
    <source>
        <dbReference type="SAM" id="MobiDB-lite"/>
    </source>
</evidence>
<organism evidence="2 3">
    <name type="scientific">Phycomyces blakesleeanus</name>
    <dbReference type="NCBI Taxonomy" id="4837"/>
    <lineage>
        <taxon>Eukaryota</taxon>
        <taxon>Fungi</taxon>
        <taxon>Fungi incertae sedis</taxon>
        <taxon>Mucoromycota</taxon>
        <taxon>Mucoromycotina</taxon>
        <taxon>Mucoromycetes</taxon>
        <taxon>Mucorales</taxon>
        <taxon>Phycomycetaceae</taxon>
        <taxon>Phycomyces</taxon>
    </lineage>
</organism>
<proteinExistence type="predicted"/>
<comment type="caution">
    <text evidence="2">The sequence shown here is derived from an EMBL/GenBank/DDBJ whole genome shotgun (WGS) entry which is preliminary data.</text>
</comment>
<feature type="region of interest" description="Disordered" evidence="1">
    <location>
        <begin position="298"/>
        <end position="366"/>
    </location>
</feature>
<name>A0ABR3AMY7_PHYBL</name>
<feature type="region of interest" description="Disordered" evidence="1">
    <location>
        <begin position="23"/>
        <end position="204"/>
    </location>
</feature>
<dbReference type="Proteomes" id="UP001448207">
    <property type="component" value="Unassembled WGS sequence"/>
</dbReference>